<feature type="region of interest" description="Disordered" evidence="1">
    <location>
        <begin position="97"/>
        <end position="129"/>
    </location>
</feature>
<protein>
    <recommendedName>
        <fullName evidence="5">HTH cro/C1-type domain-containing protein</fullName>
    </recommendedName>
</protein>
<dbReference type="GeneID" id="78478515"/>
<organism evidence="3 4">
    <name type="scientific">Faecalibaculum rodentium</name>
    <dbReference type="NCBI Taxonomy" id="1702221"/>
    <lineage>
        <taxon>Bacteria</taxon>
        <taxon>Bacillati</taxon>
        <taxon>Bacillota</taxon>
        <taxon>Erysipelotrichia</taxon>
        <taxon>Erysipelotrichales</taxon>
        <taxon>Erysipelotrichaceae</taxon>
        <taxon>Faecalibaculum</taxon>
    </lineage>
</organism>
<feature type="compositionally biased region" description="Polar residues" evidence="1">
    <location>
        <begin position="112"/>
        <end position="122"/>
    </location>
</feature>
<keyword evidence="2" id="KW-1133">Transmembrane helix</keyword>
<dbReference type="PANTHER" id="PTHR34475">
    <property type="match status" value="1"/>
</dbReference>
<dbReference type="AlphaFoldDB" id="A0A140DWJ6"/>
<evidence type="ECO:0008006" key="5">
    <source>
        <dbReference type="Google" id="ProtNLM"/>
    </source>
</evidence>
<feature type="transmembrane region" description="Helical" evidence="2">
    <location>
        <begin position="134"/>
        <end position="156"/>
    </location>
</feature>
<gene>
    <name evidence="3" type="ORF">AALO17_18890</name>
</gene>
<evidence type="ECO:0000313" key="4">
    <source>
        <dbReference type="Proteomes" id="UP000069771"/>
    </source>
</evidence>
<keyword evidence="2" id="KW-0812">Transmembrane</keyword>
<evidence type="ECO:0000256" key="2">
    <source>
        <dbReference type="SAM" id="Phobius"/>
    </source>
</evidence>
<sequence length="332" mass="36493">MRYYEILKKRRTDLKLSIQDVSAQTRLAPEYIKAIEDNDLDVFSDDLSFVRYFIRSYCEALGVNWSMLQEEVDGSIKHYAHLRNMALTQAQKRMAASMPMDTNESRVRRTGRSSYQNRVASTSRSLSRKPRRKLSMKAVIIAGIILCGGFGLWAGMNQIRASQAAQAQAAADQEAKDKEAETARLAELRRREQGLDNAQPEQEETPKVEDTTSVSGSTVTVTSTFDTPPEVAIEAKFSAPSTVWLTEAGAVLNDTSQYTDSFSQTVTMNAPGTLLFQPAVPEGMKLTVNGQSVTPELNENGEAIITIDVVQAAGAAKEEAAAEQGEQNEPAE</sequence>
<dbReference type="Gene3D" id="1.10.260.40">
    <property type="entry name" value="lambda repressor-like DNA-binding domains"/>
    <property type="match status" value="1"/>
</dbReference>
<name>A0A140DWJ6_9FIRM</name>
<dbReference type="OrthoDB" id="9797543at2"/>
<feature type="compositionally biased region" description="Low complexity" evidence="1">
    <location>
        <begin position="211"/>
        <end position="224"/>
    </location>
</feature>
<evidence type="ECO:0000256" key="1">
    <source>
        <dbReference type="SAM" id="MobiDB-lite"/>
    </source>
</evidence>
<accession>A0A140DWJ6</accession>
<dbReference type="InterPro" id="IPR010982">
    <property type="entry name" value="Lambda_DNA-bd_dom_sf"/>
</dbReference>
<dbReference type="InterPro" id="IPR050400">
    <property type="entry name" value="Bact_Cytoskel_RodZ"/>
</dbReference>
<feature type="region of interest" description="Disordered" evidence="1">
    <location>
        <begin position="190"/>
        <end position="225"/>
    </location>
</feature>
<keyword evidence="2" id="KW-0472">Membrane</keyword>
<dbReference type="KEGG" id="fro:AALO17_18890"/>
<dbReference type="STRING" id="1702221.AALO17_18890"/>
<dbReference type="PANTHER" id="PTHR34475:SF1">
    <property type="entry name" value="CYTOSKELETON PROTEIN RODZ"/>
    <property type="match status" value="1"/>
</dbReference>
<dbReference type="EMBL" id="CP011391">
    <property type="protein sequence ID" value="AMK55023.1"/>
    <property type="molecule type" value="Genomic_DNA"/>
</dbReference>
<dbReference type="GO" id="GO:0003677">
    <property type="term" value="F:DNA binding"/>
    <property type="evidence" value="ECO:0007669"/>
    <property type="project" value="InterPro"/>
</dbReference>
<dbReference type="Proteomes" id="UP000069771">
    <property type="component" value="Chromosome"/>
</dbReference>
<keyword evidence="4" id="KW-1185">Reference proteome</keyword>
<dbReference type="Pfam" id="PF13413">
    <property type="entry name" value="HTH_25"/>
    <property type="match status" value="1"/>
</dbReference>
<evidence type="ECO:0000313" key="3">
    <source>
        <dbReference type="EMBL" id="AMK55023.1"/>
    </source>
</evidence>
<proteinExistence type="predicted"/>
<reference evidence="3 4" key="1">
    <citation type="journal article" date="2016" name="Gut Pathog.">
        <title>Whole genome sequencing of "Faecalibaculum rodentium" ALO17, isolated from C57BL/6J laboratory mouse feces.</title>
        <authorList>
            <person name="Lim S."/>
            <person name="Chang D.H."/>
            <person name="Ahn S."/>
            <person name="Kim B.C."/>
        </authorList>
    </citation>
    <scope>NUCLEOTIDE SEQUENCE [LARGE SCALE GENOMIC DNA]</scope>
    <source>
        <strain evidence="3 4">Alo17</strain>
    </source>
</reference>
<dbReference type="RefSeq" id="WP_067558171.1">
    <property type="nucleotide sequence ID" value="NZ_CP011391.1"/>
</dbReference>